<reference evidence="10 11" key="1">
    <citation type="journal article" date="2020" name="Nat. Food">
        <title>A phased Vanilla planifolia genome enables genetic improvement of flavour and production.</title>
        <authorList>
            <person name="Hasing T."/>
            <person name="Tang H."/>
            <person name="Brym M."/>
            <person name="Khazi F."/>
            <person name="Huang T."/>
            <person name="Chambers A.H."/>
        </authorList>
    </citation>
    <scope>NUCLEOTIDE SEQUENCE [LARGE SCALE GENOMIC DNA]</scope>
    <source>
        <tissue evidence="10">Leaf</tissue>
    </source>
</reference>
<accession>A0A835UAI5</accession>
<dbReference type="SMART" id="SM00184">
    <property type="entry name" value="RING"/>
    <property type="match status" value="1"/>
</dbReference>
<evidence type="ECO:0000313" key="11">
    <source>
        <dbReference type="Proteomes" id="UP000639772"/>
    </source>
</evidence>
<evidence type="ECO:0000256" key="5">
    <source>
        <dbReference type="ARBA" id="ARBA00022771"/>
    </source>
</evidence>
<organism evidence="10 11">
    <name type="scientific">Vanilla planifolia</name>
    <name type="common">Vanilla</name>
    <dbReference type="NCBI Taxonomy" id="51239"/>
    <lineage>
        <taxon>Eukaryota</taxon>
        <taxon>Viridiplantae</taxon>
        <taxon>Streptophyta</taxon>
        <taxon>Embryophyta</taxon>
        <taxon>Tracheophyta</taxon>
        <taxon>Spermatophyta</taxon>
        <taxon>Magnoliopsida</taxon>
        <taxon>Liliopsida</taxon>
        <taxon>Asparagales</taxon>
        <taxon>Orchidaceae</taxon>
        <taxon>Vanilloideae</taxon>
        <taxon>Vanilleae</taxon>
        <taxon>Vanilla</taxon>
    </lineage>
</organism>
<dbReference type="PANTHER" id="PTHR22937">
    <property type="entry name" value="E3 UBIQUITIN-PROTEIN LIGASE RNF165"/>
    <property type="match status" value="1"/>
</dbReference>
<dbReference type="SUPFAM" id="SSF57850">
    <property type="entry name" value="RING/U-box"/>
    <property type="match status" value="1"/>
</dbReference>
<dbReference type="Pfam" id="PF13639">
    <property type="entry name" value="zf-RING_2"/>
    <property type="match status" value="1"/>
</dbReference>
<keyword evidence="6" id="KW-0833">Ubl conjugation pathway</keyword>
<dbReference type="PANTHER" id="PTHR22937:SF65">
    <property type="entry name" value="E3 UBIQUITIN-PROTEIN LIGASE ARK2C"/>
    <property type="match status" value="1"/>
</dbReference>
<dbReference type="GO" id="GO:0061630">
    <property type="term" value="F:ubiquitin protein ligase activity"/>
    <property type="evidence" value="ECO:0007669"/>
    <property type="project" value="UniProtKB-EC"/>
</dbReference>
<evidence type="ECO:0000256" key="4">
    <source>
        <dbReference type="ARBA" id="ARBA00022723"/>
    </source>
</evidence>
<evidence type="ECO:0000256" key="1">
    <source>
        <dbReference type="ARBA" id="ARBA00000900"/>
    </source>
</evidence>
<comment type="caution">
    <text evidence="10">The sequence shown here is derived from an EMBL/GenBank/DDBJ whole genome shotgun (WGS) entry which is preliminary data.</text>
</comment>
<evidence type="ECO:0000256" key="6">
    <source>
        <dbReference type="ARBA" id="ARBA00022786"/>
    </source>
</evidence>
<dbReference type="PROSITE" id="PS50089">
    <property type="entry name" value="ZF_RING_2"/>
    <property type="match status" value="1"/>
</dbReference>
<evidence type="ECO:0000259" key="9">
    <source>
        <dbReference type="PROSITE" id="PS50089"/>
    </source>
</evidence>
<evidence type="ECO:0000256" key="7">
    <source>
        <dbReference type="ARBA" id="ARBA00022833"/>
    </source>
</evidence>
<dbReference type="OrthoDB" id="613656at2759"/>
<dbReference type="Gene3D" id="3.30.40.10">
    <property type="entry name" value="Zinc/RING finger domain, C3HC4 (zinc finger)"/>
    <property type="match status" value="1"/>
</dbReference>
<dbReference type="GO" id="GO:0008270">
    <property type="term" value="F:zinc ion binding"/>
    <property type="evidence" value="ECO:0007669"/>
    <property type="project" value="UniProtKB-KW"/>
</dbReference>
<dbReference type="InterPro" id="IPR013083">
    <property type="entry name" value="Znf_RING/FYVE/PHD"/>
</dbReference>
<gene>
    <name evidence="10" type="ORF">HPP92_025467</name>
</gene>
<evidence type="ECO:0000256" key="3">
    <source>
        <dbReference type="ARBA" id="ARBA00022679"/>
    </source>
</evidence>
<evidence type="ECO:0000256" key="2">
    <source>
        <dbReference type="ARBA" id="ARBA00012483"/>
    </source>
</evidence>
<keyword evidence="5 8" id="KW-0863">Zinc-finger</keyword>
<keyword evidence="7" id="KW-0862">Zinc</keyword>
<dbReference type="EC" id="2.3.2.27" evidence="2"/>
<dbReference type="InterPro" id="IPR001841">
    <property type="entry name" value="Znf_RING"/>
</dbReference>
<keyword evidence="3" id="KW-0808">Transferase</keyword>
<dbReference type="Proteomes" id="UP000639772">
    <property type="component" value="Unassembled WGS sequence"/>
</dbReference>
<comment type="catalytic activity">
    <reaction evidence="1">
        <text>S-ubiquitinyl-[E2 ubiquitin-conjugating enzyme]-L-cysteine + [acceptor protein]-L-lysine = [E2 ubiquitin-conjugating enzyme]-L-cysteine + N(6)-ubiquitinyl-[acceptor protein]-L-lysine.</text>
        <dbReference type="EC" id="2.3.2.27"/>
    </reaction>
</comment>
<proteinExistence type="predicted"/>
<keyword evidence="4" id="KW-0479">Metal-binding</keyword>
<dbReference type="EMBL" id="JADCNM010000014">
    <property type="protein sequence ID" value="KAG0454163.1"/>
    <property type="molecule type" value="Genomic_DNA"/>
</dbReference>
<protein>
    <recommendedName>
        <fullName evidence="2">RING-type E3 ubiquitin transferase</fullName>
        <ecNumber evidence="2">2.3.2.27</ecNumber>
    </recommendedName>
</protein>
<dbReference type="InterPro" id="IPR045191">
    <property type="entry name" value="MBR1/2-like"/>
</dbReference>
<evidence type="ECO:0000256" key="8">
    <source>
        <dbReference type="PROSITE-ProRule" id="PRU00175"/>
    </source>
</evidence>
<name>A0A835UAI5_VANPL</name>
<dbReference type="AlphaFoldDB" id="A0A835UAI5"/>
<sequence length="152" mass="17100">MDFITTSQIIDEVLVLDALPSTAARRDQEMHIIYPPAMPNPLMHFYSNGTEAFVAEGEEESQWFWDTIRALNRRHGPGLTKETVSEYLAMTAGCSESEEICTVCQDEIWLNGEIAKLRCGHVFHLGCIEVWLMVKNECPVCRASVVPLSGRP</sequence>
<evidence type="ECO:0000313" key="10">
    <source>
        <dbReference type="EMBL" id="KAG0454163.1"/>
    </source>
</evidence>
<feature type="domain" description="RING-type" evidence="9">
    <location>
        <begin position="101"/>
        <end position="142"/>
    </location>
</feature>